<dbReference type="InterPro" id="IPR043130">
    <property type="entry name" value="CDP-OH_PTrfase_TM_dom"/>
</dbReference>
<reference evidence="12" key="1">
    <citation type="submission" date="2020-05" db="EMBL/GenBank/DDBJ databases">
        <authorList>
            <person name="Chiriac C."/>
            <person name="Salcher M."/>
            <person name="Ghai R."/>
            <person name="Kavagutti S V."/>
        </authorList>
    </citation>
    <scope>NUCLEOTIDE SEQUENCE</scope>
</reference>
<comment type="subcellular location">
    <subcellularLocation>
        <location evidence="1">Membrane</location>
        <topology evidence="1">Multi-pass membrane protein</topology>
    </subcellularLocation>
</comment>
<evidence type="ECO:0000256" key="10">
    <source>
        <dbReference type="ARBA" id="ARBA00023264"/>
    </source>
</evidence>
<dbReference type="PANTHER" id="PTHR14269">
    <property type="entry name" value="CDP-DIACYLGLYCEROL--GLYCEROL-3-PHOSPHATE 3-PHOSPHATIDYLTRANSFERASE-RELATED"/>
    <property type="match status" value="1"/>
</dbReference>
<name>A0A6J7EG83_9ZZZZ</name>
<keyword evidence="9" id="KW-0594">Phospholipid biosynthesis</keyword>
<feature type="transmembrane region" description="Helical" evidence="11">
    <location>
        <begin position="122"/>
        <end position="143"/>
    </location>
</feature>
<gene>
    <name evidence="12" type="ORF">UFOPK3482_00171</name>
</gene>
<feature type="transmembrane region" description="Helical" evidence="11">
    <location>
        <begin position="90"/>
        <end position="110"/>
    </location>
</feature>
<dbReference type="PROSITE" id="PS00379">
    <property type="entry name" value="CDP_ALCOHOL_P_TRANSF"/>
    <property type="match status" value="1"/>
</dbReference>
<evidence type="ECO:0000256" key="5">
    <source>
        <dbReference type="ARBA" id="ARBA00022692"/>
    </source>
</evidence>
<evidence type="ECO:0000256" key="3">
    <source>
        <dbReference type="ARBA" id="ARBA00022516"/>
    </source>
</evidence>
<dbReference type="PIRSF" id="PIRSF000847">
    <property type="entry name" value="Phos_ph_gly_syn"/>
    <property type="match status" value="1"/>
</dbReference>
<evidence type="ECO:0000256" key="4">
    <source>
        <dbReference type="ARBA" id="ARBA00022679"/>
    </source>
</evidence>
<dbReference type="GO" id="GO:0008444">
    <property type="term" value="F:CDP-diacylglycerol-glycerol-3-phosphate 3-phosphatidyltransferase activity"/>
    <property type="evidence" value="ECO:0007669"/>
    <property type="project" value="InterPro"/>
</dbReference>
<accession>A0A6J7EG83</accession>
<evidence type="ECO:0000256" key="6">
    <source>
        <dbReference type="ARBA" id="ARBA00022989"/>
    </source>
</evidence>
<feature type="transmembrane region" description="Helical" evidence="11">
    <location>
        <begin position="21"/>
        <end position="44"/>
    </location>
</feature>
<keyword evidence="7" id="KW-0443">Lipid metabolism</keyword>
<keyword evidence="4" id="KW-0808">Transferase</keyword>
<proteinExistence type="inferred from homology"/>
<evidence type="ECO:0000256" key="8">
    <source>
        <dbReference type="ARBA" id="ARBA00023136"/>
    </source>
</evidence>
<dbReference type="InterPro" id="IPR048254">
    <property type="entry name" value="CDP_ALCOHOL_P_TRANSF_CS"/>
</dbReference>
<evidence type="ECO:0000256" key="11">
    <source>
        <dbReference type="SAM" id="Phobius"/>
    </source>
</evidence>
<dbReference type="Gene3D" id="1.20.120.1760">
    <property type="match status" value="1"/>
</dbReference>
<organism evidence="12">
    <name type="scientific">freshwater metagenome</name>
    <dbReference type="NCBI Taxonomy" id="449393"/>
    <lineage>
        <taxon>unclassified sequences</taxon>
        <taxon>metagenomes</taxon>
        <taxon>ecological metagenomes</taxon>
    </lineage>
</organism>
<dbReference type="Pfam" id="PF01066">
    <property type="entry name" value="CDP-OH_P_transf"/>
    <property type="match status" value="1"/>
</dbReference>
<keyword evidence="3" id="KW-0444">Lipid biosynthesis</keyword>
<feature type="transmembrane region" description="Helical" evidence="11">
    <location>
        <begin position="149"/>
        <end position="174"/>
    </location>
</feature>
<keyword evidence="5 11" id="KW-0812">Transmembrane</keyword>
<dbReference type="GO" id="GO:0046474">
    <property type="term" value="P:glycerophospholipid biosynthetic process"/>
    <property type="evidence" value="ECO:0007669"/>
    <property type="project" value="TreeGrafter"/>
</dbReference>
<dbReference type="InterPro" id="IPR000462">
    <property type="entry name" value="CDP-OH_P_trans"/>
</dbReference>
<evidence type="ECO:0000256" key="9">
    <source>
        <dbReference type="ARBA" id="ARBA00023209"/>
    </source>
</evidence>
<evidence type="ECO:0000256" key="1">
    <source>
        <dbReference type="ARBA" id="ARBA00004141"/>
    </source>
</evidence>
<dbReference type="InterPro" id="IPR050324">
    <property type="entry name" value="CDP-alcohol_PTase-I"/>
</dbReference>
<dbReference type="PANTHER" id="PTHR14269:SF62">
    <property type="entry name" value="CDP-DIACYLGLYCEROL--GLYCEROL-3-PHOSPHATE 3-PHOSPHATIDYLTRANSFERASE 1, CHLOROPLASTIC"/>
    <property type="match status" value="1"/>
</dbReference>
<dbReference type="GO" id="GO:0016020">
    <property type="term" value="C:membrane"/>
    <property type="evidence" value="ECO:0007669"/>
    <property type="project" value="UniProtKB-SubCell"/>
</dbReference>
<dbReference type="InterPro" id="IPR004570">
    <property type="entry name" value="Phosphatidylglycerol_P_synth"/>
</dbReference>
<dbReference type="EMBL" id="CAFBLZ010000007">
    <property type="protein sequence ID" value="CAB4881976.1"/>
    <property type="molecule type" value="Genomic_DNA"/>
</dbReference>
<keyword evidence="8 11" id="KW-0472">Membrane</keyword>
<dbReference type="AlphaFoldDB" id="A0A6J7EG83"/>
<evidence type="ECO:0000313" key="12">
    <source>
        <dbReference type="EMBL" id="CAB4881976.1"/>
    </source>
</evidence>
<evidence type="ECO:0000256" key="2">
    <source>
        <dbReference type="ARBA" id="ARBA00010441"/>
    </source>
</evidence>
<keyword evidence="10" id="KW-1208">Phospholipid metabolism</keyword>
<protein>
    <submittedName>
        <fullName evidence="12">Unannotated protein</fullName>
    </submittedName>
</protein>
<comment type="similarity">
    <text evidence="2">Belongs to the CDP-alcohol phosphatidyltransferase class-I family.</text>
</comment>
<keyword evidence="6 11" id="KW-1133">Transmembrane helix</keyword>
<sequence>MKQYLTIPNALTALRGLGVPLFIWLALEIQADGWAIFVLAVGGVTDYLDGKLARMWNQTSRFGELADPAIDRIYIVATLIVLYMRDALPLWVILALLMRDFILAVMTILLTRKGIPPLKVTYLGKAATFNLLYAFPLLLLALSDSVAGTLAFIFGWAFTIWGVALYLFTGVSYFQSAVKSIRVQPSSRA</sequence>
<evidence type="ECO:0000256" key="7">
    <source>
        <dbReference type="ARBA" id="ARBA00023098"/>
    </source>
</evidence>